<dbReference type="SUPFAM" id="SSF52172">
    <property type="entry name" value="CheY-like"/>
    <property type="match status" value="1"/>
</dbReference>
<sequence length="445" mass="50158">MQESIRVLVVDDEEPLRRLLKKELTRKGFSVEVAADGRAAVEILKENTFDILLLDIIMPGIDGISLMKKLQSDPASPAIIVLTGRATVETAVEAMKHGAYDYLTKPYKLDELVIVINRAYEYGKLSMKSRLFQQELVRKDTPAEFLCTSRQMKDILALIKKIAPTDSPVFIQGESGTGKEIVANTIWRMSKRNSFPFIALNCASLSENLIESEIFGHEKGAFTNAYQTKNGIVEVADKGTLFLDEIGEMPLGPQAKLLRFLDSGEFRRVGSNKALVVNVRLITATNKKLAELVKKGEFREDLYYRLNVINIQVPPLRERPDDIPGLAVHFLKKYSREMSKQIKEFTPRAIETLNTYAWPGNVRELENVIERAVILSDAESIDFEDLSMPAQPPKELSANPSLEEIEKDYILRVLREANSNQSKASHILGIDRKTLYLKLKKYGIG</sequence>
<dbReference type="PRINTS" id="PR01590">
    <property type="entry name" value="HTHFIS"/>
</dbReference>
<dbReference type="PROSITE" id="PS00675">
    <property type="entry name" value="SIGMA54_INTERACT_1"/>
    <property type="match status" value="1"/>
</dbReference>
<dbReference type="InterPro" id="IPR011006">
    <property type="entry name" value="CheY-like_superfamily"/>
</dbReference>
<dbReference type="Gene3D" id="3.40.50.2300">
    <property type="match status" value="1"/>
</dbReference>
<evidence type="ECO:0000259" key="13">
    <source>
        <dbReference type="PROSITE" id="PS50110"/>
    </source>
</evidence>
<dbReference type="InterPro" id="IPR025662">
    <property type="entry name" value="Sigma_54_int_dom_ATP-bd_1"/>
</dbReference>
<dbReference type="InterPro" id="IPR002197">
    <property type="entry name" value="HTH_Fis"/>
</dbReference>
<dbReference type="InterPro" id="IPR001789">
    <property type="entry name" value="Sig_transdc_resp-reg_receiver"/>
</dbReference>
<dbReference type="PROSITE" id="PS00688">
    <property type="entry name" value="SIGMA54_INTERACT_3"/>
    <property type="match status" value="1"/>
</dbReference>
<dbReference type="Pfam" id="PF00158">
    <property type="entry name" value="Sigma54_activat"/>
    <property type="match status" value="1"/>
</dbReference>
<evidence type="ECO:0000256" key="4">
    <source>
        <dbReference type="ARBA" id="ARBA00022741"/>
    </source>
</evidence>
<dbReference type="EMBL" id="OUUY01000087">
    <property type="protein sequence ID" value="SPQ01040.1"/>
    <property type="molecule type" value="Genomic_DNA"/>
</dbReference>
<comment type="subcellular location">
    <subcellularLocation>
        <location evidence="1">Cytoplasm</location>
    </subcellularLocation>
</comment>
<reference evidence="15" key="1">
    <citation type="submission" date="2018-03" db="EMBL/GenBank/DDBJ databases">
        <authorList>
            <person name="Zecchin S."/>
        </authorList>
    </citation>
    <scope>NUCLEOTIDE SEQUENCE [LARGE SCALE GENOMIC DNA]</scope>
</reference>
<keyword evidence="8" id="KW-0238">DNA-binding</keyword>
<dbReference type="InterPro" id="IPR009057">
    <property type="entry name" value="Homeodomain-like_sf"/>
</dbReference>
<keyword evidence="15" id="KW-1185">Reference proteome</keyword>
<dbReference type="GO" id="GO:0043565">
    <property type="term" value="F:sequence-specific DNA binding"/>
    <property type="evidence" value="ECO:0007669"/>
    <property type="project" value="InterPro"/>
</dbReference>
<dbReference type="PROSITE" id="PS00676">
    <property type="entry name" value="SIGMA54_INTERACT_2"/>
    <property type="match status" value="1"/>
</dbReference>
<feature type="domain" description="Response regulatory" evidence="13">
    <location>
        <begin position="6"/>
        <end position="120"/>
    </location>
</feature>
<evidence type="ECO:0000256" key="1">
    <source>
        <dbReference type="ARBA" id="ARBA00004496"/>
    </source>
</evidence>
<dbReference type="SUPFAM" id="SSF52540">
    <property type="entry name" value="P-loop containing nucleoside triphosphate hydrolases"/>
    <property type="match status" value="1"/>
</dbReference>
<dbReference type="PROSITE" id="PS50045">
    <property type="entry name" value="SIGMA54_INTERACT_4"/>
    <property type="match status" value="1"/>
</dbReference>
<evidence type="ECO:0000256" key="7">
    <source>
        <dbReference type="ARBA" id="ARBA00023015"/>
    </source>
</evidence>
<dbReference type="InterPro" id="IPR058031">
    <property type="entry name" value="AAA_lid_NorR"/>
</dbReference>
<dbReference type="FunFam" id="3.40.50.300:FF:000006">
    <property type="entry name" value="DNA-binding transcriptional regulator NtrC"/>
    <property type="match status" value="1"/>
</dbReference>
<keyword evidence="7" id="KW-0805">Transcription regulation</keyword>
<dbReference type="SMART" id="SM00448">
    <property type="entry name" value="REC"/>
    <property type="match status" value="1"/>
</dbReference>
<dbReference type="Gene3D" id="1.10.10.60">
    <property type="entry name" value="Homeodomain-like"/>
    <property type="match status" value="1"/>
</dbReference>
<dbReference type="GO" id="GO:0005737">
    <property type="term" value="C:cytoplasm"/>
    <property type="evidence" value="ECO:0007669"/>
    <property type="project" value="UniProtKB-SubCell"/>
</dbReference>
<keyword evidence="10" id="KW-0804">Transcription</keyword>
<evidence type="ECO:0000259" key="12">
    <source>
        <dbReference type="PROSITE" id="PS50045"/>
    </source>
</evidence>
<organism evidence="14 15">
    <name type="scientific">Candidatus Sulfobium mesophilum</name>
    <dbReference type="NCBI Taxonomy" id="2016548"/>
    <lineage>
        <taxon>Bacteria</taxon>
        <taxon>Pseudomonadati</taxon>
        <taxon>Nitrospirota</taxon>
        <taxon>Nitrospiria</taxon>
        <taxon>Nitrospirales</taxon>
        <taxon>Nitrospiraceae</taxon>
        <taxon>Candidatus Sulfobium</taxon>
    </lineage>
</organism>
<evidence type="ECO:0000256" key="2">
    <source>
        <dbReference type="ARBA" id="ARBA00022490"/>
    </source>
</evidence>
<dbReference type="SUPFAM" id="SSF46689">
    <property type="entry name" value="Homeodomain-like"/>
    <property type="match status" value="1"/>
</dbReference>
<keyword evidence="2" id="KW-0963">Cytoplasm</keyword>
<evidence type="ECO:0000313" key="14">
    <source>
        <dbReference type="EMBL" id="SPQ01040.1"/>
    </source>
</evidence>
<dbReference type="Pfam" id="PF00072">
    <property type="entry name" value="Response_reg"/>
    <property type="match status" value="1"/>
</dbReference>
<gene>
    <name evidence="14" type="primary">atoC</name>
    <name evidence="14" type="ORF">NBG4_400008</name>
</gene>
<keyword evidence="4" id="KW-0547">Nucleotide-binding</keyword>
<evidence type="ECO:0000313" key="15">
    <source>
        <dbReference type="Proteomes" id="UP000245125"/>
    </source>
</evidence>
<evidence type="ECO:0000256" key="9">
    <source>
        <dbReference type="ARBA" id="ARBA00023159"/>
    </source>
</evidence>
<keyword evidence="5" id="KW-0067">ATP-binding</keyword>
<dbReference type="GO" id="GO:0005524">
    <property type="term" value="F:ATP binding"/>
    <property type="evidence" value="ECO:0007669"/>
    <property type="project" value="UniProtKB-KW"/>
</dbReference>
<dbReference type="Pfam" id="PF02954">
    <property type="entry name" value="HTH_8"/>
    <property type="match status" value="1"/>
</dbReference>
<dbReference type="Gene3D" id="3.40.50.300">
    <property type="entry name" value="P-loop containing nucleotide triphosphate hydrolases"/>
    <property type="match status" value="1"/>
</dbReference>
<dbReference type="SMART" id="SM00382">
    <property type="entry name" value="AAA"/>
    <property type="match status" value="1"/>
</dbReference>
<evidence type="ECO:0000256" key="3">
    <source>
        <dbReference type="ARBA" id="ARBA00022553"/>
    </source>
</evidence>
<evidence type="ECO:0000256" key="10">
    <source>
        <dbReference type="ARBA" id="ARBA00023163"/>
    </source>
</evidence>
<name>A0A2U3QI57_9BACT</name>
<feature type="domain" description="Sigma-54 factor interaction" evidence="12">
    <location>
        <begin position="145"/>
        <end position="374"/>
    </location>
</feature>
<feature type="modified residue" description="4-aspartylphosphate" evidence="11">
    <location>
        <position position="55"/>
    </location>
</feature>
<dbReference type="Proteomes" id="UP000245125">
    <property type="component" value="Unassembled WGS sequence"/>
</dbReference>
<accession>A0A2U3QI57</accession>
<dbReference type="Pfam" id="PF25601">
    <property type="entry name" value="AAA_lid_14"/>
    <property type="match status" value="1"/>
</dbReference>
<dbReference type="PROSITE" id="PS50110">
    <property type="entry name" value="RESPONSE_REGULATORY"/>
    <property type="match status" value="1"/>
</dbReference>
<dbReference type="FunFam" id="1.10.8.60:FF:000014">
    <property type="entry name" value="DNA-binding transcriptional regulator NtrC"/>
    <property type="match status" value="1"/>
</dbReference>
<dbReference type="AlphaFoldDB" id="A0A2U3QI57"/>
<protein>
    <submittedName>
        <fullName evidence="14">Acetoacetate metabolism regulatory protein AtoC</fullName>
    </submittedName>
</protein>
<keyword evidence="3 11" id="KW-0597">Phosphoprotein</keyword>
<dbReference type="GO" id="GO:0000160">
    <property type="term" value="P:phosphorelay signal transduction system"/>
    <property type="evidence" value="ECO:0007669"/>
    <property type="project" value="UniProtKB-KW"/>
</dbReference>
<evidence type="ECO:0000256" key="8">
    <source>
        <dbReference type="ARBA" id="ARBA00023125"/>
    </source>
</evidence>
<evidence type="ECO:0000256" key="6">
    <source>
        <dbReference type="ARBA" id="ARBA00023012"/>
    </source>
</evidence>
<dbReference type="PANTHER" id="PTHR32071:SF119">
    <property type="entry name" value="SIGMA L-DEPENDENT TRANSCRIPTIONAL REGULATOR YPLP-RELATED"/>
    <property type="match status" value="1"/>
</dbReference>
<proteinExistence type="predicted"/>
<dbReference type="PANTHER" id="PTHR32071">
    <property type="entry name" value="TRANSCRIPTIONAL REGULATORY PROTEIN"/>
    <property type="match status" value="1"/>
</dbReference>
<dbReference type="InterPro" id="IPR002078">
    <property type="entry name" value="Sigma_54_int"/>
</dbReference>
<dbReference type="InterPro" id="IPR003593">
    <property type="entry name" value="AAA+_ATPase"/>
</dbReference>
<dbReference type="Gene3D" id="1.10.8.60">
    <property type="match status" value="1"/>
</dbReference>
<dbReference type="OrthoDB" id="9807827at2"/>
<dbReference type="InterPro" id="IPR025944">
    <property type="entry name" value="Sigma_54_int_dom_CS"/>
</dbReference>
<dbReference type="FunFam" id="3.40.50.2300:FF:000018">
    <property type="entry name" value="DNA-binding transcriptional regulator NtrC"/>
    <property type="match status" value="1"/>
</dbReference>
<keyword evidence="6" id="KW-0902">Two-component regulatory system</keyword>
<evidence type="ECO:0000256" key="5">
    <source>
        <dbReference type="ARBA" id="ARBA00022840"/>
    </source>
</evidence>
<evidence type="ECO:0000256" key="11">
    <source>
        <dbReference type="PROSITE-ProRule" id="PRU00169"/>
    </source>
</evidence>
<dbReference type="InterPro" id="IPR025943">
    <property type="entry name" value="Sigma_54_int_dom_ATP-bd_2"/>
</dbReference>
<dbReference type="GO" id="GO:0006355">
    <property type="term" value="P:regulation of DNA-templated transcription"/>
    <property type="evidence" value="ECO:0007669"/>
    <property type="project" value="InterPro"/>
</dbReference>
<dbReference type="CDD" id="cd00009">
    <property type="entry name" value="AAA"/>
    <property type="match status" value="1"/>
</dbReference>
<keyword evidence="9" id="KW-0010">Activator</keyword>
<dbReference type="InterPro" id="IPR027417">
    <property type="entry name" value="P-loop_NTPase"/>
</dbReference>